<sequence>MDLKDLCSLLLPLSDLAYWHESPRNVFREIYMGEYTLLGLLSPLALATTQNCSSAAGGIQYIHLTGKPGIDGVPENAVPVARGDGEGVKNELTVDRLPNTISRFIRKGYRLVRRSQIIFQDIELKEREMMLILSCTVPVIVQNVRGEESSVFIAGQVSRATIRWLCDELKVDFDPNEPDGVFQTERKP</sequence>
<organism evidence="1 2">
    <name type="scientific">Recurvomyces mirabilis</name>
    <dbReference type="NCBI Taxonomy" id="574656"/>
    <lineage>
        <taxon>Eukaryota</taxon>
        <taxon>Fungi</taxon>
        <taxon>Dikarya</taxon>
        <taxon>Ascomycota</taxon>
        <taxon>Pezizomycotina</taxon>
        <taxon>Dothideomycetes</taxon>
        <taxon>Dothideomycetidae</taxon>
        <taxon>Mycosphaerellales</taxon>
        <taxon>Teratosphaeriaceae</taxon>
        <taxon>Recurvomyces</taxon>
    </lineage>
</organism>
<name>A0AAE0TQK7_9PEZI</name>
<comment type="caution">
    <text evidence="1">The sequence shown here is derived from an EMBL/GenBank/DDBJ whole genome shotgun (WGS) entry which is preliminary data.</text>
</comment>
<gene>
    <name evidence="1" type="ORF">LTR78_010381</name>
</gene>
<reference evidence="1" key="1">
    <citation type="submission" date="2023-07" db="EMBL/GenBank/DDBJ databases">
        <title>Black Yeasts Isolated from many extreme environments.</title>
        <authorList>
            <person name="Coleine C."/>
            <person name="Stajich J.E."/>
            <person name="Selbmann L."/>
        </authorList>
    </citation>
    <scope>NUCLEOTIDE SEQUENCE</scope>
    <source>
        <strain evidence="1">CCFEE 5485</strain>
    </source>
</reference>
<evidence type="ECO:0000313" key="2">
    <source>
        <dbReference type="Proteomes" id="UP001274830"/>
    </source>
</evidence>
<dbReference type="Proteomes" id="UP001274830">
    <property type="component" value="Unassembled WGS sequence"/>
</dbReference>
<dbReference type="EMBL" id="JAUTXT010000073">
    <property type="protein sequence ID" value="KAK3669753.1"/>
    <property type="molecule type" value="Genomic_DNA"/>
</dbReference>
<accession>A0AAE0TQK7</accession>
<proteinExistence type="predicted"/>
<keyword evidence="2" id="KW-1185">Reference proteome</keyword>
<dbReference type="AlphaFoldDB" id="A0AAE0TQK7"/>
<protein>
    <submittedName>
        <fullName evidence="1">Uncharacterized protein</fullName>
    </submittedName>
</protein>
<evidence type="ECO:0000313" key="1">
    <source>
        <dbReference type="EMBL" id="KAK3669753.1"/>
    </source>
</evidence>